<keyword evidence="2" id="KW-0812">Transmembrane</keyword>
<evidence type="ECO:0000256" key="1">
    <source>
        <dbReference type="SAM" id="Coils"/>
    </source>
</evidence>
<reference evidence="4 6" key="2">
    <citation type="submission" date="2019-08" db="EMBL/GenBank/DDBJ databases">
        <title>Genome of Algoriphagus ratkowskyi IC026.</title>
        <authorList>
            <person name="Bowman J.P."/>
        </authorList>
    </citation>
    <scope>NUCLEOTIDE SEQUENCE [LARGE SCALE GENOMIC DNA]</scope>
    <source>
        <strain evidence="4 6">IC026</strain>
    </source>
</reference>
<evidence type="ECO:0000256" key="2">
    <source>
        <dbReference type="SAM" id="Phobius"/>
    </source>
</evidence>
<reference evidence="3 5" key="1">
    <citation type="submission" date="2018-06" db="EMBL/GenBank/DDBJ databases">
        <title>Genomic Encyclopedia of Archaeal and Bacterial Type Strains, Phase II (KMG-II): from individual species to whole genera.</title>
        <authorList>
            <person name="Goeker M."/>
        </authorList>
    </citation>
    <scope>NUCLEOTIDE SEQUENCE [LARGE SCALE GENOMIC DNA]</scope>
    <source>
        <strain evidence="3 5">DSM 22686</strain>
    </source>
</reference>
<name>A0A2W7R0K7_9BACT</name>
<evidence type="ECO:0000313" key="6">
    <source>
        <dbReference type="Proteomes" id="UP000321927"/>
    </source>
</evidence>
<dbReference type="Proteomes" id="UP000321927">
    <property type="component" value="Unassembled WGS sequence"/>
</dbReference>
<dbReference type="RefSeq" id="WP_086502671.1">
    <property type="nucleotide sequence ID" value="NZ_MSSV01000018.1"/>
</dbReference>
<accession>A0A2W7R0K7</accession>
<keyword evidence="6" id="KW-1185">Reference proteome</keyword>
<feature type="coiled-coil region" evidence="1">
    <location>
        <begin position="107"/>
        <end position="134"/>
    </location>
</feature>
<evidence type="ECO:0000313" key="5">
    <source>
        <dbReference type="Proteomes" id="UP000249115"/>
    </source>
</evidence>
<comment type="caution">
    <text evidence="3">The sequence shown here is derived from an EMBL/GenBank/DDBJ whole genome shotgun (WGS) entry which is preliminary data.</text>
</comment>
<sequence length="193" mass="23249">MKNKIIIILSILIGFVLVYFLFTDRFNLYIIDKSVENYVEDRLFIKSLDVKDLEIISVSSARWRESKLDTFEMGRTLKLIELNEEKLKFYQKEYFKLFYEKGNQENITIYNNRIDNARVEILKLEEELNRIKAIDRSVINKLQYVQYYRIKFSIINININFLDTNYFLVDENKFLILDTDFIDDLDNIIPSGY</sequence>
<protein>
    <submittedName>
        <fullName evidence="3">Uncharacterized protein</fullName>
    </submittedName>
</protein>
<organism evidence="3 5">
    <name type="scientific">Algoriphagus ratkowskyi</name>
    <dbReference type="NCBI Taxonomy" id="57028"/>
    <lineage>
        <taxon>Bacteria</taxon>
        <taxon>Pseudomonadati</taxon>
        <taxon>Bacteroidota</taxon>
        <taxon>Cytophagia</taxon>
        <taxon>Cytophagales</taxon>
        <taxon>Cyclobacteriaceae</taxon>
        <taxon>Algoriphagus</taxon>
    </lineage>
</organism>
<evidence type="ECO:0000313" key="3">
    <source>
        <dbReference type="EMBL" id="PZX52796.1"/>
    </source>
</evidence>
<dbReference type="EMBL" id="QKZU01000014">
    <property type="protein sequence ID" value="PZX52796.1"/>
    <property type="molecule type" value="Genomic_DNA"/>
</dbReference>
<keyword evidence="2" id="KW-1133">Transmembrane helix</keyword>
<dbReference type="EMBL" id="VORV01000013">
    <property type="protein sequence ID" value="TXD76262.1"/>
    <property type="molecule type" value="Genomic_DNA"/>
</dbReference>
<dbReference type="Proteomes" id="UP000249115">
    <property type="component" value="Unassembled WGS sequence"/>
</dbReference>
<keyword evidence="2" id="KW-0472">Membrane</keyword>
<evidence type="ECO:0000313" key="4">
    <source>
        <dbReference type="EMBL" id="TXD76262.1"/>
    </source>
</evidence>
<gene>
    <name evidence="4" type="ORF">ESW18_16915</name>
    <name evidence="3" type="ORF">LV84_03406</name>
</gene>
<proteinExistence type="predicted"/>
<keyword evidence="1" id="KW-0175">Coiled coil</keyword>
<feature type="transmembrane region" description="Helical" evidence="2">
    <location>
        <begin position="5"/>
        <end position="22"/>
    </location>
</feature>
<dbReference type="AlphaFoldDB" id="A0A2W7R0K7"/>